<sequence>MSGFFTWIVSVAITLPILSLLFIYFLVRIFVSGKKTILWTVDLSTAVFILSVHFHLLTIFEQSFLLYIILLLTFLALVVYYFEYKSSREPSMYVAIKKMWRLSFFLFFITYVVLTIGGILTGVFKSAFLL</sequence>
<organism evidence="2 3">
    <name type="scientific">Metabacillus endolithicus</name>
    <dbReference type="NCBI Taxonomy" id="1535204"/>
    <lineage>
        <taxon>Bacteria</taxon>
        <taxon>Bacillati</taxon>
        <taxon>Bacillota</taxon>
        <taxon>Bacilli</taxon>
        <taxon>Bacillales</taxon>
        <taxon>Bacillaceae</taxon>
        <taxon>Metabacillus</taxon>
    </lineage>
</organism>
<feature type="transmembrane region" description="Helical" evidence="1">
    <location>
        <begin position="39"/>
        <end position="58"/>
    </location>
</feature>
<evidence type="ECO:0000313" key="2">
    <source>
        <dbReference type="EMBL" id="MFD2212965.1"/>
    </source>
</evidence>
<protein>
    <submittedName>
        <fullName evidence="2">DUF3397 domain-containing protein</fullName>
    </submittedName>
</protein>
<name>A0ABW5BVP4_9BACI</name>
<dbReference type="Proteomes" id="UP001597318">
    <property type="component" value="Unassembled WGS sequence"/>
</dbReference>
<accession>A0ABW5BVP4</accession>
<reference evidence="3" key="1">
    <citation type="journal article" date="2019" name="Int. J. Syst. Evol. Microbiol.">
        <title>The Global Catalogue of Microorganisms (GCM) 10K type strain sequencing project: providing services to taxonomists for standard genome sequencing and annotation.</title>
        <authorList>
            <consortium name="The Broad Institute Genomics Platform"/>
            <consortium name="The Broad Institute Genome Sequencing Center for Infectious Disease"/>
            <person name="Wu L."/>
            <person name="Ma J."/>
        </authorList>
    </citation>
    <scope>NUCLEOTIDE SEQUENCE [LARGE SCALE GENOMIC DNA]</scope>
    <source>
        <strain evidence="3">CGMCC 1.15474</strain>
    </source>
</reference>
<keyword evidence="1" id="KW-0472">Membrane</keyword>
<gene>
    <name evidence="2" type="ORF">ACFSKK_04455</name>
</gene>
<dbReference type="InterPro" id="IPR024515">
    <property type="entry name" value="DUF3397"/>
</dbReference>
<feature type="transmembrane region" description="Helical" evidence="1">
    <location>
        <begin position="6"/>
        <end position="27"/>
    </location>
</feature>
<dbReference type="Pfam" id="PF11877">
    <property type="entry name" value="DUF3397"/>
    <property type="match status" value="1"/>
</dbReference>
<feature type="transmembrane region" description="Helical" evidence="1">
    <location>
        <begin position="64"/>
        <end position="82"/>
    </location>
</feature>
<dbReference type="EMBL" id="JBHUIK010000001">
    <property type="protein sequence ID" value="MFD2212965.1"/>
    <property type="molecule type" value="Genomic_DNA"/>
</dbReference>
<keyword evidence="1" id="KW-1133">Transmembrane helix</keyword>
<feature type="transmembrane region" description="Helical" evidence="1">
    <location>
        <begin position="102"/>
        <end position="124"/>
    </location>
</feature>
<keyword evidence="3" id="KW-1185">Reference proteome</keyword>
<proteinExistence type="predicted"/>
<evidence type="ECO:0000256" key="1">
    <source>
        <dbReference type="SAM" id="Phobius"/>
    </source>
</evidence>
<dbReference type="RefSeq" id="WP_247341530.1">
    <property type="nucleotide sequence ID" value="NZ_CP095550.1"/>
</dbReference>
<evidence type="ECO:0000313" key="3">
    <source>
        <dbReference type="Proteomes" id="UP001597318"/>
    </source>
</evidence>
<comment type="caution">
    <text evidence="2">The sequence shown here is derived from an EMBL/GenBank/DDBJ whole genome shotgun (WGS) entry which is preliminary data.</text>
</comment>
<keyword evidence="1" id="KW-0812">Transmembrane</keyword>